<dbReference type="PIRSF" id="PIRSF036427">
    <property type="entry name" value="Precrrn-2_mtase"/>
    <property type="match status" value="1"/>
</dbReference>
<dbReference type="InterPro" id="IPR014777">
    <property type="entry name" value="4pyrrole_Mease_sub1"/>
</dbReference>
<accession>A0A930FNT0</accession>
<dbReference type="InterPro" id="IPR014776">
    <property type="entry name" value="4pyrrole_Mease_sub2"/>
</dbReference>
<dbReference type="EMBL" id="JABZMK010000001">
    <property type="protein sequence ID" value="MBF1128505.1"/>
    <property type="molecule type" value="Genomic_DNA"/>
</dbReference>
<evidence type="ECO:0000256" key="5">
    <source>
        <dbReference type="ARBA" id="ARBA00022679"/>
    </source>
</evidence>
<proteinExistence type="inferred from homology"/>
<dbReference type="Gene3D" id="3.40.1010.10">
    <property type="entry name" value="Cobalt-precorrin-4 Transmethylase, Domain 1"/>
    <property type="match status" value="1"/>
</dbReference>
<evidence type="ECO:0000256" key="3">
    <source>
        <dbReference type="ARBA" id="ARBA00022573"/>
    </source>
</evidence>
<dbReference type="PANTHER" id="PTHR43467">
    <property type="entry name" value="COBALT-PRECORRIN-2 C(20)-METHYLTRANSFERASE"/>
    <property type="match status" value="1"/>
</dbReference>
<dbReference type="GO" id="GO:0009236">
    <property type="term" value="P:cobalamin biosynthetic process"/>
    <property type="evidence" value="ECO:0007669"/>
    <property type="project" value="UniProtKB-UniRule"/>
</dbReference>
<keyword evidence="4 9" id="KW-0489">Methyltransferase</keyword>
<evidence type="ECO:0000256" key="2">
    <source>
        <dbReference type="ARBA" id="ARBA00005879"/>
    </source>
</evidence>
<evidence type="ECO:0000313" key="9">
    <source>
        <dbReference type="EMBL" id="MBF1128505.1"/>
    </source>
</evidence>
<dbReference type="AlphaFoldDB" id="A0A930FNT0"/>
<name>A0A930FNT0_9FIRM</name>
<dbReference type="GO" id="GO:0032259">
    <property type="term" value="P:methylation"/>
    <property type="evidence" value="ECO:0007669"/>
    <property type="project" value="UniProtKB-KW"/>
</dbReference>
<dbReference type="InterPro" id="IPR006364">
    <property type="entry name" value="CobI/CbiL/CobIJ_dom"/>
</dbReference>
<gene>
    <name evidence="9" type="primary">cobI</name>
    <name evidence="9" type="ORF">HXL70_00405</name>
</gene>
<comment type="pathway">
    <text evidence="1">Cofactor biosynthesis; adenosylcobalamin biosynthesis.</text>
</comment>
<evidence type="ECO:0000313" key="10">
    <source>
        <dbReference type="Proteomes" id="UP000757890"/>
    </source>
</evidence>
<organism evidence="9 10">
    <name type="scientific">Dialister invisus</name>
    <dbReference type="NCBI Taxonomy" id="218538"/>
    <lineage>
        <taxon>Bacteria</taxon>
        <taxon>Bacillati</taxon>
        <taxon>Bacillota</taxon>
        <taxon>Negativicutes</taxon>
        <taxon>Veillonellales</taxon>
        <taxon>Veillonellaceae</taxon>
        <taxon>Dialister</taxon>
    </lineage>
</organism>
<dbReference type="PANTHER" id="PTHR43467:SF2">
    <property type="entry name" value="COBALT-PRECORRIN-2 C(20)-METHYLTRANSFERASE"/>
    <property type="match status" value="1"/>
</dbReference>
<dbReference type="GO" id="GO:0030788">
    <property type="term" value="F:precorrin-2 C20-methyltransferase activity"/>
    <property type="evidence" value="ECO:0007669"/>
    <property type="project" value="UniProtKB-EC"/>
</dbReference>
<dbReference type="Proteomes" id="UP000757890">
    <property type="component" value="Unassembled WGS sequence"/>
</dbReference>
<dbReference type="Pfam" id="PF00590">
    <property type="entry name" value="TP_methylase"/>
    <property type="match status" value="1"/>
</dbReference>
<dbReference type="CDD" id="cd11645">
    <property type="entry name" value="Precorrin_2_C20_MT"/>
    <property type="match status" value="1"/>
</dbReference>
<evidence type="ECO:0000256" key="7">
    <source>
        <dbReference type="PIRNR" id="PIRNR036427"/>
    </source>
</evidence>
<comment type="similarity">
    <text evidence="2 7">Belongs to the precorrin methyltransferase family.</text>
</comment>
<evidence type="ECO:0000256" key="6">
    <source>
        <dbReference type="ARBA" id="ARBA00022691"/>
    </source>
</evidence>
<dbReference type="EC" id="2.1.1.130" evidence="9"/>
<keyword evidence="6" id="KW-0949">S-adenosyl-L-methionine</keyword>
<reference evidence="9" key="1">
    <citation type="submission" date="2020-04" db="EMBL/GenBank/DDBJ databases">
        <title>Deep metagenomics examines the oral microbiome during advanced dental caries in children, revealing novel taxa and co-occurrences with host molecules.</title>
        <authorList>
            <person name="Baker J.L."/>
            <person name="Morton J.T."/>
            <person name="Dinis M."/>
            <person name="Alvarez R."/>
            <person name="Tran N.C."/>
            <person name="Knight R."/>
            <person name="Edlund A."/>
        </authorList>
    </citation>
    <scope>NUCLEOTIDE SEQUENCE</scope>
    <source>
        <strain evidence="9">JCVI_32_bin.14</strain>
    </source>
</reference>
<evidence type="ECO:0000256" key="4">
    <source>
        <dbReference type="ARBA" id="ARBA00022603"/>
    </source>
</evidence>
<sequence length="240" mass="27172">MRRIVMSKGKLYGIGVGPGDSKLLTVKAVETIRNADMIITPKTEKKEDSVAYHIATPYISKKAEILPLVFQMVTDMEVVSKQWEENRRIIEEKLDEGKNLVFLTLGDPMLYSTYMYIFRALKGTKYTVETIPGIPAFLGIASYIGMPVTEWEENVLIIPATADPEKIDRALSVADNAVIMKVYKKFAFIQEELRKHHMIKNAVMVSRAGLPDEIIERDLDSLPSDYRPNYLSTIIAKRGN</sequence>
<evidence type="ECO:0000259" key="8">
    <source>
        <dbReference type="Pfam" id="PF00590"/>
    </source>
</evidence>
<feature type="domain" description="Tetrapyrrole methylase" evidence="8">
    <location>
        <begin position="10"/>
        <end position="217"/>
    </location>
</feature>
<comment type="caution">
    <text evidence="9">The sequence shown here is derived from an EMBL/GenBank/DDBJ whole genome shotgun (WGS) entry which is preliminary data.</text>
</comment>
<protein>
    <submittedName>
        <fullName evidence="9">Precorrin-2 C(20)-methyltransferase</fullName>
        <ecNumber evidence="9">2.1.1.130</ecNumber>
    </submittedName>
</protein>
<evidence type="ECO:0000256" key="1">
    <source>
        <dbReference type="ARBA" id="ARBA00004953"/>
    </source>
</evidence>
<dbReference type="Gene3D" id="3.30.950.10">
    <property type="entry name" value="Methyltransferase, Cobalt-precorrin-4 Transmethylase, Domain 2"/>
    <property type="match status" value="1"/>
</dbReference>
<keyword evidence="3" id="KW-0169">Cobalamin biosynthesis</keyword>
<dbReference type="NCBIfam" id="TIGR01467">
    <property type="entry name" value="cobI_cbiL"/>
    <property type="match status" value="1"/>
</dbReference>
<dbReference type="InterPro" id="IPR035996">
    <property type="entry name" value="4pyrrol_Methylase_sf"/>
</dbReference>
<dbReference type="InterPro" id="IPR012382">
    <property type="entry name" value="CobI/CbiL"/>
</dbReference>
<dbReference type="SUPFAM" id="SSF53790">
    <property type="entry name" value="Tetrapyrrole methylase"/>
    <property type="match status" value="1"/>
</dbReference>
<keyword evidence="5 9" id="KW-0808">Transferase</keyword>
<dbReference type="InterPro" id="IPR000878">
    <property type="entry name" value="4pyrrol_Mease"/>
</dbReference>